<evidence type="ECO:0000256" key="6">
    <source>
        <dbReference type="SAM" id="Phobius"/>
    </source>
</evidence>
<dbReference type="PANTHER" id="PTHR30086">
    <property type="entry name" value="ARGININE EXPORTER PROTEIN ARGO"/>
    <property type="match status" value="1"/>
</dbReference>
<keyword evidence="8" id="KW-1185">Reference proteome</keyword>
<evidence type="ECO:0000256" key="2">
    <source>
        <dbReference type="ARBA" id="ARBA00022475"/>
    </source>
</evidence>
<feature type="transmembrane region" description="Helical" evidence="6">
    <location>
        <begin position="68"/>
        <end position="88"/>
    </location>
</feature>
<accession>A0A194AH38</accession>
<evidence type="ECO:0000256" key="3">
    <source>
        <dbReference type="ARBA" id="ARBA00022692"/>
    </source>
</evidence>
<evidence type="ECO:0000313" key="8">
    <source>
        <dbReference type="Proteomes" id="UP000095200"/>
    </source>
</evidence>
<feature type="transmembrane region" description="Helical" evidence="6">
    <location>
        <begin position="109"/>
        <end position="126"/>
    </location>
</feature>
<dbReference type="EMBL" id="BDFE01000015">
    <property type="protein sequence ID" value="GAU08401.1"/>
    <property type="molecule type" value="Genomic_DNA"/>
</dbReference>
<dbReference type="GO" id="GO:0015171">
    <property type="term" value="F:amino acid transmembrane transporter activity"/>
    <property type="evidence" value="ECO:0007669"/>
    <property type="project" value="TreeGrafter"/>
</dbReference>
<feature type="transmembrane region" description="Helical" evidence="6">
    <location>
        <begin position="181"/>
        <end position="203"/>
    </location>
</feature>
<evidence type="ECO:0000313" key="7">
    <source>
        <dbReference type="EMBL" id="GAU08401.1"/>
    </source>
</evidence>
<evidence type="ECO:0000256" key="4">
    <source>
        <dbReference type="ARBA" id="ARBA00022989"/>
    </source>
</evidence>
<keyword evidence="3 6" id="KW-0812">Transmembrane</keyword>
<feature type="transmembrane region" description="Helical" evidence="6">
    <location>
        <begin position="146"/>
        <end position="169"/>
    </location>
</feature>
<feature type="transmembrane region" description="Helical" evidence="6">
    <location>
        <begin position="6"/>
        <end position="25"/>
    </location>
</feature>
<evidence type="ECO:0000256" key="1">
    <source>
        <dbReference type="ARBA" id="ARBA00004651"/>
    </source>
</evidence>
<reference evidence="8" key="1">
    <citation type="submission" date="2016-06" db="EMBL/GenBank/DDBJ databases">
        <title>Draft genome sequence of Desulfoplanes formicivorans strain Pf12B.</title>
        <authorList>
            <person name="Watanabe M."/>
            <person name="Kojima H."/>
            <person name="Fukui M."/>
        </authorList>
    </citation>
    <scope>NUCLEOTIDE SEQUENCE [LARGE SCALE GENOMIC DNA]</scope>
    <source>
        <strain evidence="8">Pf12B</strain>
    </source>
</reference>
<sequence length="209" mass="22513">MHSAFWEGFGVGGGLIVAIGAQNAFVLTQGVRRNFHYLVAGICFVFDVLFISLGVVGVGAAALARPGLVSWLGWLGSLFLFWCGWRALMSALRGGQLDMAEAGRLTMKGAVVTTLAVTLLNPHVYLDTILFLGGISTQFAGTGRYLFGLGAATASFCWFFSLSFGGQFLAPLFKKPLTWRFLDGFVCLTMWGIAVTMVLRQLMPSLSAH</sequence>
<dbReference type="Pfam" id="PF01810">
    <property type="entry name" value="LysE"/>
    <property type="match status" value="1"/>
</dbReference>
<dbReference type="GO" id="GO:0005886">
    <property type="term" value="C:plasma membrane"/>
    <property type="evidence" value="ECO:0007669"/>
    <property type="project" value="UniProtKB-SubCell"/>
</dbReference>
<name>A0A194AH38_9BACT</name>
<dbReference type="RefSeq" id="WP_069857899.1">
    <property type="nucleotide sequence ID" value="NZ_BDFE01000015.1"/>
</dbReference>
<comment type="subcellular location">
    <subcellularLocation>
        <location evidence="1">Cell membrane</location>
        <topology evidence="1">Multi-pass membrane protein</topology>
    </subcellularLocation>
</comment>
<dbReference type="AlphaFoldDB" id="A0A194AH38"/>
<protein>
    <submittedName>
        <fullName evidence="7">Amino acid transporter</fullName>
    </submittedName>
</protein>
<evidence type="ECO:0000256" key="5">
    <source>
        <dbReference type="ARBA" id="ARBA00023136"/>
    </source>
</evidence>
<dbReference type="Proteomes" id="UP000095200">
    <property type="component" value="Unassembled WGS sequence"/>
</dbReference>
<dbReference type="OrthoDB" id="5638726at2"/>
<keyword evidence="2" id="KW-1003">Cell membrane</keyword>
<proteinExistence type="predicted"/>
<dbReference type="PANTHER" id="PTHR30086:SF20">
    <property type="entry name" value="ARGININE EXPORTER PROTEIN ARGO-RELATED"/>
    <property type="match status" value="1"/>
</dbReference>
<keyword evidence="5 6" id="KW-0472">Membrane</keyword>
<organism evidence="7 8">
    <name type="scientific">Desulfoplanes formicivorans</name>
    <dbReference type="NCBI Taxonomy" id="1592317"/>
    <lineage>
        <taxon>Bacteria</taxon>
        <taxon>Pseudomonadati</taxon>
        <taxon>Thermodesulfobacteriota</taxon>
        <taxon>Desulfovibrionia</taxon>
        <taxon>Desulfovibrionales</taxon>
        <taxon>Desulfoplanaceae</taxon>
        <taxon>Desulfoplanes</taxon>
    </lineage>
</organism>
<comment type="caution">
    <text evidence="7">The sequence shown here is derived from an EMBL/GenBank/DDBJ whole genome shotgun (WGS) entry which is preliminary data.</text>
</comment>
<dbReference type="InterPro" id="IPR001123">
    <property type="entry name" value="LeuE-type"/>
</dbReference>
<keyword evidence="4 6" id="KW-1133">Transmembrane helix</keyword>
<feature type="transmembrane region" description="Helical" evidence="6">
    <location>
        <begin position="37"/>
        <end position="62"/>
    </location>
</feature>
<gene>
    <name evidence="7" type="ORF">DPF_1109</name>
</gene>